<dbReference type="AlphaFoldDB" id="A0A7R9LPL7"/>
<dbReference type="EMBL" id="CAJPVJ010002060">
    <property type="protein sequence ID" value="CAG2165718.1"/>
    <property type="molecule type" value="Genomic_DNA"/>
</dbReference>
<dbReference type="GO" id="GO:0000287">
    <property type="term" value="F:magnesium ion binding"/>
    <property type="evidence" value="ECO:0007669"/>
    <property type="project" value="UniProtKB-UniRule"/>
</dbReference>
<evidence type="ECO:0000256" key="2">
    <source>
        <dbReference type="ARBA" id="ARBA00006581"/>
    </source>
</evidence>
<accession>A0A7R9LPL7</accession>
<dbReference type="GO" id="GO:0046081">
    <property type="term" value="P:dUTP catabolic process"/>
    <property type="evidence" value="ECO:0007669"/>
    <property type="project" value="UniProtKB-UniRule"/>
</dbReference>
<dbReference type="Pfam" id="PF00692">
    <property type="entry name" value="dUTPase"/>
    <property type="match status" value="1"/>
</dbReference>
<keyword evidence="8" id="KW-1185">Reference proteome</keyword>
<comment type="function">
    <text evidence="5">Involved in nucleotide metabolism via production of dUMP, the immediate precursor of thymidine nucleotides, and decreases the intracellular concentration of dUTP so that uracil cannot be incorporated into DNA.</text>
</comment>
<evidence type="ECO:0000256" key="3">
    <source>
        <dbReference type="ARBA" id="ARBA00022801"/>
    </source>
</evidence>
<protein>
    <recommendedName>
        <fullName evidence="5">Deoxyuridine 5'-triphosphate nucleotidohydrolase</fullName>
        <shortName evidence="5">dUTPase</shortName>
        <ecNumber evidence="5">3.6.1.23</ecNumber>
    </recommendedName>
    <alternativeName>
        <fullName evidence="5">dUTP pyrophosphatase</fullName>
    </alternativeName>
</protein>
<sequence>PETILLKYQRFDPNSYTLTVSDGNAGIDLIATTEETLLPYSSKTIYTNIRVQLARGYFGKIYGRSSLAHMYSIIAFCGVIDNSYRGNIFVILFNMGNKKFTVKPVSCQKLTVVIVDSD</sequence>
<organism evidence="7">
    <name type="scientific">Oppiella nova</name>
    <dbReference type="NCBI Taxonomy" id="334625"/>
    <lineage>
        <taxon>Eukaryota</taxon>
        <taxon>Metazoa</taxon>
        <taxon>Ecdysozoa</taxon>
        <taxon>Arthropoda</taxon>
        <taxon>Chelicerata</taxon>
        <taxon>Arachnida</taxon>
        <taxon>Acari</taxon>
        <taxon>Acariformes</taxon>
        <taxon>Sarcoptiformes</taxon>
        <taxon>Oribatida</taxon>
        <taxon>Brachypylina</taxon>
        <taxon>Oppioidea</taxon>
        <taxon>Oppiidae</taxon>
        <taxon>Oppiella</taxon>
    </lineage>
</organism>
<evidence type="ECO:0000256" key="4">
    <source>
        <dbReference type="ARBA" id="ARBA00023080"/>
    </source>
</evidence>
<comment type="similarity">
    <text evidence="2 5">Belongs to the dUTPase family.</text>
</comment>
<evidence type="ECO:0000259" key="6">
    <source>
        <dbReference type="Pfam" id="PF00692"/>
    </source>
</evidence>
<dbReference type="CDD" id="cd07557">
    <property type="entry name" value="trimeric_dUTPase"/>
    <property type="match status" value="1"/>
</dbReference>
<dbReference type="InterPro" id="IPR029054">
    <property type="entry name" value="dUTPase-like"/>
</dbReference>
<dbReference type="OrthoDB" id="10018367at2759"/>
<comment type="catalytic activity">
    <reaction evidence="5">
        <text>dUTP + H2O = dUMP + diphosphate + H(+)</text>
        <dbReference type="Rhea" id="RHEA:10248"/>
        <dbReference type="ChEBI" id="CHEBI:15377"/>
        <dbReference type="ChEBI" id="CHEBI:15378"/>
        <dbReference type="ChEBI" id="CHEBI:33019"/>
        <dbReference type="ChEBI" id="CHEBI:61555"/>
        <dbReference type="ChEBI" id="CHEBI:246422"/>
        <dbReference type="EC" id="3.6.1.23"/>
    </reaction>
</comment>
<dbReference type="InterPro" id="IPR033704">
    <property type="entry name" value="dUTPase_trimeric"/>
</dbReference>
<comment type="pathway">
    <text evidence="1 5">Pyrimidine metabolism; dUMP biosynthesis; dUMP from dCTP (dUTP route): step 2/2.</text>
</comment>
<dbReference type="EC" id="3.6.1.23" evidence="5"/>
<dbReference type="SUPFAM" id="SSF51283">
    <property type="entry name" value="dUTPase-like"/>
    <property type="match status" value="1"/>
</dbReference>
<dbReference type="Proteomes" id="UP000728032">
    <property type="component" value="Unassembled WGS sequence"/>
</dbReference>
<keyword evidence="5" id="KW-0460">Magnesium</keyword>
<dbReference type="InterPro" id="IPR036157">
    <property type="entry name" value="dUTPase-like_sf"/>
</dbReference>
<keyword evidence="4 5" id="KW-0546">Nucleotide metabolism</keyword>
<proteinExistence type="inferred from homology"/>
<evidence type="ECO:0000256" key="1">
    <source>
        <dbReference type="ARBA" id="ARBA00005142"/>
    </source>
</evidence>
<dbReference type="InterPro" id="IPR008181">
    <property type="entry name" value="dUTPase"/>
</dbReference>
<gene>
    <name evidence="7" type="ORF">ONB1V03_LOCUS5256</name>
</gene>
<evidence type="ECO:0000256" key="5">
    <source>
        <dbReference type="RuleBase" id="RU367024"/>
    </source>
</evidence>
<dbReference type="EMBL" id="OC916885">
    <property type="protein sequence ID" value="CAD7645533.1"/>
    <property type="molecule type" value="Genomic_DNA"/>
</dbReference>
<dbReference type="GO" id="GO:0006226">
    <property type="term" value="P:dUMP biosynthetic process"/>
    <property type="evidence" value="ECO:0007669"/>
    <property type="project" value="UniProtKB-UniRule"/>
</dbReference>
<comment type="cofactor">
    <cofactor evidence="5">
        <name>Mg(2+)</name>
        <dbReference type="ChEBI" id="CHEBI:18420"/>
    </cofactor>
</comment>
<name>A0A7R9LPL7_9ACAR</name>
<feature type="non-terminal residue" evidence="7">
    <location>
        <position position="1"/>
    </location>
</feature>
<dbReference type="UniPathway" id="UPA00610">
    <property type="reaction ID" value="UER00666"/>
</dbReference>
<keyword evidence="5" id="KW-0479">Metal-binding</keyword>
<keyword evidence="3 5" id="KW-0378">Hydrolase</keyword>
<dbReference type="PANTHER" id="PTHR11241">
    <property type="entry name" value="DEOXYURIDINE 5'-TRIPHOSPHATE NUCLEOTIDOHYDROLASE"/>
    <property type="match status" value="1"/>
</dbReference>
<dbReference type="Gene3D" id="2.70.40.10">
    <property type="match status" value="1"/>
</dbReference>
<dbReference type="PANTHER" id="PTHR11241:SF0">
    <property type="entry name" value="DEOXYURIDINE 5'-TRIPHOSPHATE NUCLEOTIDOHYDROLASE"/>
    <property type="match status" value="1"/>
</dbReference>
<feature type="non-terminal residue" evidence="7">
    <location>
        <position position="118"/>
    </location>
</feature>
<dbReference type="GO" id="GO:0004170">
    <property type="term" value="F:dUTP diphosphatase activity"/>
    <property type="evidence" value="ECO:0007669"/>
    <property type="project" value="UniProtKB-UniRule"/>
</dbReference>
<feature type="domain" description="dUTPase-like" evidence="6">
    <location>
        <begin position="21"/>
        <end position="104"/>
    </location>
</feature>
<evidence type="ECO:0000313" key="8">
    <source>
        <dbReference type="Proteomes" id="UP000728032"/>
    </source>
</evidence>
<reference evidence="7" key="1">
    <citation type="submission" date="2020-11" db="EMBL/GenBank/DDBJ databases">
        <authorList>
            <person name="Tran Van P."/>
        </authorList>
    </citation>
    <scope>NUCLEOTIDE SEQUENCE</scope>
</reference>
<evidence type="ECO:0000313" key="7">
    <source>
        <dbReference type="EMBL" id="CAD7645533.1"/>
    </source>
</evidence>